<proteinExistence type="predicted"/>
<evidence type="ECO:0000313" key="1">
    <source>
        <dbReference type="EMBL" id="BAT76268.1"/>
    </source>
</evidence>
<gene>
    <name evidence="1" type="primary">Vigan.01G424600</name>
    <name evidence="1" type="ORF">VIGAN_01424600</name>
</gene>
<keyword evidence="2" id="KW-1185">Reference proteome</keyword>
<dbReference type="AntiFam" id="ANF00235">
    <property type="entry name" value="Shadow ORF (opposite ycf24)"/>
</dbReference>
<name>A0A0S3R6M2_PHAAN</name>
<dbReference type="Proteomes" id="UP000291084">
    <property type="component" value="Chromosome 1"/>
</dbReference>
<accession>A0A0S3R6M2</accession>
<dbReference type="AlphaFoldDB" id="A0A0S3R6M2"/>
<organism evidence="1 2">
    <name type="scientific">Vigna angularis var. angularis</name>
    <dbReference type="NCBI Taxonomy" id="157739"/>
    <lineage>
        <taxon>Eukaryota</taxon>
        <taxon>Viridiplantae</taxon>
        <taxon>Streptophyta</taxon>
        <taxon>Embryophyta</taxon>
        <taxon>Tracheophyta</taxon>
        <taxon>Spermatophyta</taxon>
        <taxon>Magnoliopsida</taxon>
        <taxon>eudicotyledons</taxon>
        <taxon>Gunneridae</taxon>
        <taxon>Pentapetalae</taxon>
        <taxon>rosids</taxon>
        <taxon>fabids</taxon>
        <taxon>Fabales</taxon>
        <taxon>Fabaceae</taxon>
        <taxon>Papilionoideae</taxon>
        <taxon>50 kb inversion clade</taxon>
        <taxon>NPAAA clade</taxon>
        <taxon>indigoferoid/millettioid clade</taxon>
        <taxon>Phaseoleae</taxon>
        <taxon>Vigna</taxon>
    </lineage>
</organism>
<protein>
    <submittedName>
        <fullName evidence="1">Uncharacterized protein</fullName>
    </submittedName>
</protein>
<dbReference type="EMBL" id="AP015034">
    <property type="protein sequence ID" value="BAT76268.1"/>
    <property type="molecule type" value="Genomic_DNA"/>
</dbReference>
<evidence type="ECO:0000313" key="2">
    <source>
        <dbReference type="Proteomes" id="UP000291084"/>
    </source>
</evidence>
<sequence length="198" mass="22262">MSNGYTLGDNPTPCVLPFVYHLGPRISLLIVIRQSNRTELPNTIISLQHNTRILPRDRRTRLHLRPRYLRPRPVTHSSLRHEIVNPTFPILIPSVPILHRGVLYLRPFPTVQLHHRCVELVPIIGRRSAPFQILYKAPVVGNDQSPLKLPRFQRVDSEVGGDLHRALGVFGNVAERTVAEDGGVQRGVVVVIGGHDPP</sequence>
<reference evidence="1 2" key="1">
    <citation type="journal article" date="2015" name="Sci. Rep.">
        <title>The power of single molecule real-time sequencing technology in the de novo assembly of a eukaryotic genome.</title>
        <authorList>
            <person name="Sakai H."/>
            <person name="Naito K."/>
            <person name="Ogiso-Tanaka E."/>
            <person name="Takahashi Y."/>
            <person name="Iseki K."/>
            <person name="Muto C."/>
            <person name="Satou K."/>
            <person name="Teruya K."/>
            <person name="Shiroma A."/>
            <person name="Shimoji M."/>
            <person name="Hirano T."/>
            <person name="Itoh T."/>
            <person name="Kaga A."/>
            <person name="Tomooka N."/>
        </authorList>
    </citation>
    <scope>NUCLEOTIDE SEQUENCE [LARGE SCALE GENOMIC DNA]</scope>
    <source>
        <strain evidence="2">cv. Shumari</strain>
    </source>
</reference>